<dbReference type="SMART" id="SM00388">
    <property type="entry name" value="HisKA"/>
    <property type="match status" value="1"/>
</dbReference>
<evidence type="ECO:0000259" key="7">
    <source>
        <dbReference type="PROSITE" id="PS50109"/>
    </source>
</evidence>
<evidence type="ECO:0000313" key="9">
    <source>
        <dbReference type="Proteomes" id="UP000658720"/>
    </source>
</evidence>
<dbReference type="CDD" id="cd00082">
    <property type="entry name" value="HisKA"/>
    <property type="match status" value="1"/>
</dbReference>
<evidence type="ECO:0000256" key="2">
    <source>
        <dbReference type="ARBA" id="ARBA00012438"/>
    </source>
</evidence>
<organism evidence="8 9">
    <name type="scientific">Synechocystis salina LEGE 00031</name>
    <dbReference type="NCBI Taxonomy" id="1828736"/>
    <lineage>
        <taxon>Bacteria</taxon>
        <taxon>Bacillati</taxon>
        <taxon>Cyanobacteriota</taxon>
        <taxon>Cyanophyceae</taxon>
        <taxon>Synechococcales</taxon>
        <taxon>Merismopediaceae</taxon>
        <taxon>Synechocystis</taxon>
    </lineage>
</organism>
<evidence type="ECO:0000256" key="3">
    <source>
        <dbReference type="ARBA" id="ARBA00022553"/>
    </source>
</evidence>
<dbReference type="Proteomes" id="UP000658720">
    <property type="component" value="Unassembled WGS sequence"/>
</dbReference>
<accession>A0ABR9VP83</accession>
<feature type="domain" description="Histidine kinase" evidence="7">
    <location>
        <begin position="182"/>
        <end position="432"/>
    </location>
</feature>
<dbReference type="CDD" id="cd00075">
    <property type="entry name" value="HATPase"/>
    <property type="match status" value="1"/>
</dbReference>
<dbReference type="InterPro" id="IPR050736">
    <property type="entry name" value="Sensor_HK_Regulatory"/>
</dbReference>
<dbReference type="SUPFAM" id="SSF55781">
    <property type="entry name" value="GAF domain-like"/>
    <property type="match status" value="1"/>
</dbReference>
<dbReference type="PROSITE" id="PS50109">
    <property type="entry name" value="HIS_KIN"/>
    <property type="match status" value="1"/>
</dbReference>
<dbReference type="Pfam" id="PF02518">
    <property type="entry name" value="HATPase_c"/>
    <property type="match status" value="1"/>
</dbReference>
<dbReference type="Gene3D" id="3.30.565.10">
    <property type="entry name" value="Histidine kinase-like ATPase, C-terminal domain"/>
    <property type="match status" value="1"/>
</dbReference>
<evidence type="ECO:0000256" key="1">
    <source>
        <dbReference type="ARBA" id="ARBA00000085"/>
    </source>
</evidence>
<dbReference type="InterPro" id="IPR036097">
    <property type="entry name" value="HisK_dim/P_sf"/>
</dbReference>
<keyword evidence="9" id="KW-1185">Reference proteome</keyword>
<dbReference type="SMART" id="SM00065">
    <property type="entry name" value="GAF"/>
    <property type="match status" value="1"/>
</dbReference>
<evidence type="ECO:0000256" key="5">
    <source>
        <dbReference type="ARBA" id="ARBA00022777"/>
    </source>
</evidence>
<dbReference type="InterPro" id="IPR003594">
    <property type="entry name" value="HATPase_dom"/>
</dbReference>
<evidence type="ECO:0000256" key="4">
    <source>
        <dbReference type="ARBA" id="ARBA00022679"/>
    </source>
</evidence>
<dbReference type="InterPro" id="IPR004358">
    <property type="entry name" value="Sig_transdc_His_kin-like_C"/>
</dbReference>
<reference evidence="8 9" key="1">
    <citation type="submission" date="2020-10" db="EMBL/GenBank/DDBJ databases">
        <authorList>
            <person name="Castelo-Branco R."/>
            <person name="Eusebio N."/>
            <person name="Adriana R."/>
            <person name="Vieira A."/>
            <person name="Brugerolle De Fraissinette N."/>
            <person name="Rezende De Castro R."/>
            <person name="Schneider M.P."/>
            <person name="Vasconcelos V."/>
            <person name="Leao P.N."/>
        </authorList>
    </citation>
    <scope>NUCLEOTIDE SEQUENCE [LARGE SCALE GENOMIC DNA]</scope>
    <source>
        <strain evidence="8 9">LEGE 00031</strain>
    </source>
</reference>
<dbReference type="EMBL" id="JADEVV010000009">
    <property type="protein sequence ID" value="MBE9253149.1"/>
    <property type="molecule type" value="Genomic_DNA"/>
</dbReference>
<dbReference type="RefSeq" id="WP_194019078.1">
    <property type="nucleotide sequence ID" value="NZ_JADEVV010000009.1"/>
</dbReference>
<gene>
    <name evidence="8" type="ORF">IQ217_04585</name>
</gene>
<keyword evidence="5 8" id="KW-0418">Kinase</keyword>
<dbReference type="EC" id="2.7.13.3" evidence="2"/>
<dbReference type="PANTHER" id="PTHR43711">
    <property type="entry name" value="TWO-COMPONENT HISTIDINE KINASE"/>
    <property type="match status" value="1"/>
</dbReference>
<dbReference type="InterPro" id="IPR029016">
    <property type="entry name" value="GAF-like_dom_sf"/>
</dbReference>
<dbReference type="Gene3D" id="3.30.450.40">
    <property type="match status" value="1"/>
</dbReference>
<dbReference type="SMART" id="SM00387">
    <property type="entry name" value="HATPase_c"/>
    <property type="match status" value="1"/>
</dbReference>
<evidence type="ECO:0000256" key="6">
    <source>
        <dbReference type="ARBA" id="ARBA00023012"/>
    </source>
</evidence>
<dbReference type="PRINTS" id="PR00344">
    <property type="entry name" value="BCTRLSENSOR"/>
</dbReference>
<protein>
    <recommendedName>
        <fullName evidence="2">histidine kinase</fullName>
        <ecNumber evidence="2">2.7.13.3</ecNumber>
    </recommendedName>
</protein>
<proteinExistence type="predicted"/>
<keyword evidence="6" id="KW-0902">Two-component regulatory system</keyword>
<sequence>MAGSISSMYSPSAGLIALCQSQVRLLQQGLQVDWCGVYLNQEETEQGLVPLVVSHSPTVAESQSYGLISLPQGESSPPTDDLSLPAVPVGVGQLSRRSRLEPPPFDADKRLVLPLVYGEEMVGLLVIHRSQGQWHGEEMVQLEAIAKSLAVACLLDQQQDWYRQAWEEQNQQYQWERQHWADLLHQLRNPLTALKTFSKLLLKRWQGDDKSQQVVEGIVRQGEHLQELLQSFEASQHQDPETVPLLPSDPAATIQVLPPADHDETMSLGSFSLTEVLPPILLAHQAIAAERNITLTAQIALIDALVIANRLALREVVNNLLDNAIKYTPNGGRVEVNLALETGRSSGTDWVTLAIADTGYGIPQEDQERIFERNYRGTQAQGPIGGTGLGLAIVADLVAQMGGKITVTSPNGLSANRNRPGSTFTLWLTPGEEPS</sequence>
<keyword evidence="3" id="KW-0597">Phosphoprotein</keyword>
<dbReference type="InterPro" id="IPR003661">
    <property type="entry name" value="HisK_dim/P_dom"/>
</dbReference>
<dbReference type="Pfam" id="PF00512">
    <property type="entry name" value="HisKA"/>
    <property type="match status" value="1"/>
</dbReference>
<dbReference type="InterPro" id="IPR005467">
    <property type="entry name" value="His_kinase_dom"/>
</dbReference>
<dbReference type="GO" id="GO:0016301">
    <property type="term" value="F:kinase activity"/>
    <property type="evidence" value="ECO:0007669"/>
    <property type="project" value="UniProtKB-KW"/>
</dbReference>
<comment type="catalytic activity">
    <reaction evidence="1">
        <text>ATP + protein L-histidine = ADP + protein N-phospho-L-histidine.</text>
        <dbReference type="EC" id="2.7.13.3"/>
    </reaction>
</comment>
<keyword evidence="4" id="KW-0808">Transferase</keyword>
<dbReference type="SUPFAM" id="SSF55874">
    <property type="entry name" value="ATPase domain of HSP90 chaperone/DNA topoisomerase II/histidine kinase"/>
    <property type="match status" value="1"/>
</dbReference>
<dbReference type="InterPro" id="IPR036890">
    <property type="entry name" value="HATPase_C_sf"/>
</dbReference>
<evidence type="ECO:0000313" key="8">
    <source>
        <dbReference type="EMBL" id="MBE9253149.1"/>
    </source>
</evidence>
<dbReference type="Pfam" id="PF01590">
    <property type="entry name" value="GAF"/>
    <property type="match status" value="1"/>
</dbReference>
<dbReference type="InterPro" id="IPR003018">
    <property type="entry name" value="GAF"/>
</dbReference>
<dbReference type="PANTHER" id="PTHR43711:SF26">
    <property type="entry name" value="SENSOR HISTIDINE KINASE RCSC"/>
    <property type="match status" value="1"/>
</dbReference>
<dbReference type="Gene3D" id="1.10.287.130">
    <property type="match status" value="1"/>
</dbReference>
<name>A0ABR9VP83_9SYNC</name>
<dbReference type="SUPFAM" id="SSF47384">
    <property type="entry name" value="Homodimeric domain of signal transducing histidine kinase"/>
    <property type="match status" value="1"/>
</dbReference>
<comment type="caution">
    <text evidence="8">The sequence shown here is derived from an EMBL/GenBank/DDBJ whole genome shotgun (WGS) entry which is preliminary data.</text>
</comment>